<feature type="signal peptide" evidence="2">
    <location>
        <begin position="1"/>
        <end position="30"/>
    </location>
</feature>
<organism evidence="3 4">
    <name type="scientific">Murinocardiopsis flavida</name>
    <dbReference type="NCBI Taxonomy" id="645275"/>
    <lineage>
        <taxon>Bacteria</taxon>
        <taxon>Bacillati</taxon>
        <taxon>Actinomycetota</taxon>
        <taxon>Actinomycetes</taxon>
        <taxon>Streptosporangiales</taxon>
        <taxon>Nocardiopsidaceae</taxon>
        <taxon>Murinocardiopsis</taxon>
    </lineage>
</organism>
<evidence type="ECO:0000313" key="4">
    <source>
        <dbReference type="Proteomes" id="UP000240542"/>
    </source>
</evidence>
<sequence>MPTALSPFAPRASGALAVCAALLLSAGCGAAPERTAEQPPGAAEERDLRFTSGPDTLHGTFAVPKGASGKVPGALIVSGSGPTDRDGNSDMRPNADTNRNFARVLADAGVASLRYDKLGSGDTGMASHAKDDRIGYDVFEQEMTDAYAELAAQPGVDPGRLMVLGHSEGSLFALRAPQVIEENPPKALVLAAPVGNRYLDTVDRQITEQVRGGESQGRFDAERATAVLSDTRLAIARVRGGHPVPDDIAPELDALFRPELGPFLRRIDGLDPARLGADLPADVATLVLWGEADSQVVRQDVDRLMTGLDGAERVDLPDTDHVFRVYHDSPGSPVLDDERDFSPDVAPALTGFVDSALAGA</sequence>
<dbReference type="SUPFAM" id="SSF53474">
    <property type="entry name" value="alpha/beta-Hydrolases"/>
    <property type="match status" value="1"/>
</dbReference>
<name>A0A2P8DU23_9ACTN</name>
<dbReference type="OrthoDB" id="5902829at2"/>
<dbReference type="GO" id="GO:0052689">
    <property type="term" value="F:carboxylic ester hydrolase activity"/>
    <property type="evidence" value="ECO:0007669"/>
    <property type="project" value="TreeGrafter"/>
</dbReference>
<evidence type="ECO:0000256" key="2">
    <source>
        <dbReference type="SAM" id="SignalP"/>
    </source>
</evidence>
<feature type="region of interest" description="Disordered" evidence="1">
    <location>
        <begin position="31"/>
        <end position="55"/>
    </location>
</feature>
<feature type="chain" id="PRO_5039420421" evidence="2">
    <location>
        <begin position="31"/>
        <end position="360"/>
    </location>
</feature>
<proteinExistence type="predicted"/>
<gene>
    <name evidence="3" type="ORF">CLV63_101192</name>
</gene>
<dbReference type="AlphaFoldDB" id="A0A2P8DU23"/>
<reference evidence="3 4" key="1">
    <citation type="submission" date="2018-03" db="EMBL/GenBank/DDBJ databases">
        <title>Genomic Encyclopedia of Archaeal and Bacterial Type Strains, Phase II (KMG-II): from individual species to whole genera.</title>
        <authorList>
            <person name="Goeker M."/>
        </authorList>
    </citation>
    <scope>NUCLEOTIDE SEQUENCE [LARGE SCALE GENOMIC DNA]</scope>
    <source>
        <strain evidence="3 4">DSM 45312</strain>
    </source>
</reference>
<dbReference type="PANTHER" id="PTHR43265">
    <property type="entry name" value="ESTERASE ESTD"/>
    <property type="match status" value="1"/>
</dbReference>
<evidence type="ECO:0000256" key="1">
    <source>
        <dbReference type="SAM" id="MobiDB-lite"/>
    </source>
</evidence>
<dbReference type="EMBL" id="PYGA01000001">
    <property type="protein sequence ID" value="PSL00718.1"/>
    <property type="molecule type" value="Genomic_DNA"/>
</dbReference>
<accession>A0A2P8DU23</accession>
<keyword evidence="2" id="KW-0732">Signal</keyword>
<dbReference type="Proteomes" id="UP000240542">
    <property type="component" value="Unassembled WGS sequence"/>
</dbReference>
<dbReference type="RefSeq" id="WP_106580915.1">
    <property type="nucleotide sequence ID" value="NZ_PYGA01000001.1"/>
</dbReference>
<dbReference type="Gene3D" id="3.40.50.1820">
    <property type="entry name" value="alpha/beta hydrolase"/>
    <property type="match status" value="1"/>
</dbReference>
<dbReference type="InterPro" id="IPR053145">
    <property type="entry name" value="AB_hydrolase_Est10"/>
</dbReference>
<protein>
    <submittedName>
        <fullName evidence="3">Uncharacterized protein</fullName>
    </submittedName>
</protein>
<keyword evidence="4" id="KW-1185">Reference proteome</keyword>
<dbReference type="InterPro" id="IPR029058">
    <property type="entry name" value="AB_hydrolase_fold"/>
</dbReference>
<comment type="caution">
    <text evidence="3">The sequence shown here is derived from an EMBL/GenBank/DDBJ whole genome shotgun (WGS) entry which is preliminary data.</text>
</comment>
<evidence type="ECO:0000313" key="3">
    <source>
        <dbReference type="EMBL" id="PSL00718.1"/>
    </source>
</evidence>
<dbReference type="PANTHER" id="PTHR43265:SF1">
    <property type="entry name" value="ESTERASE ESTD"/>
    <property type="match status" value="1"/>
</dbReference>